<dbReference type="Proteomes" id="UP000606274">
    <property type="component" value="Unassembled WGS sequence"/>
</dbReference>
<dbReference type="AlphaFoldDB" id="A0A8T0BKG5"/>
<dbReference type="InterPro" id="IPR037728">
    <property type="entry name" value="C21orf140-like"/>
</dbReference>
<evidence type="ECO:0000313" key="1">
    <source>
        <dbReference type="EMBL" id="KAF7707435.1"/>
    </source>
</evidence>
<evidence type="ECO:0000313" key="2">
    <source>
        <dbReference type="Proteomes" id="UP000606274"/>
    </source>
</evidence>
<dbReference type="PANTHER" id="PTHR35969:SF1">
    <property type="entry name" value="FAMILY WITH SEQUENCE SIMILARITY 243 MEMBER A"/>
    <property type="match status" value="1"/>
</dbReference>
<comment type="caution">
    <text evidence="1">The sequence shown here is derived from an EMBL/GenBank/DDBJ whole genome shotgun (WGS) entry which is preliminary data.</text>
</comment>
<dbReference type="PANTHER" id="PTHR35969">
    <property type="entry name" value="PROTEIN FAM243A-RELATED"/>
    <property type="match status" value="1"/>
</dbReference>
<keyword evidence="2" id="KW-1185">Reference proteome</keyword>
<reference evidence="1" key="1">
    <citation type="submission" date="2020-08" db="EMBL/GenBank/DDBJ databases">
        <title>Chromosome-level assembly of Southern catfish (Silurus meridionalis) provides insights into visual adaptation to the nocturnal and benthic lifestyles.</title>
        <authorList>
            <person name="Zhang Y."/>
            <person name="Wang D."/>
            <person name="Peng Z."/>
        </authorList>
    </citation>
    <scope>NUCLEOTIDE SEQUENCE</scope>
    <source>
        <strain evidence="1">SWU-2019-XX</strain>
        <tissue evidence="1">Muscle</tissue>
    </source>
</reference>
<organism evidence="1 2">
    <name type="scientific">Silurus meridionalis</name>
    <name type="common">Southern catfish</name>
    <name type="synonym">Silurus soldatovi meridionalis</name>
    <dbReference type="NCBI Taxonomy" id="175797"/>
    <lineage>
        <taxon>Eukaryota</taxon>
        <taxon>Metazoa</taxon>
        <taxon>Chordata</taxon>
        <taxon>Craniata</taxon>
        <taxon>Vertebrata</taxon>
        <taxon>Euteleostomi</taxon>
        <taxon>Actinopterygii</taxon>
        <taxon>Neopterygii</taxon>
        <taxon>Teleostei</taxon>
        <taxon>Ostariophysi</taxon>
        <taxon>Siluriformes</taxon>
        <taxon>Siluridae</taxon>
        <taxon>Silurus</taxon>
    </lineage>
</organism>
<name>A0A8T0BKG5_SILME</name>
<sequence>MNIGRQMWQRNMSSQSGRTAYISEVQKLQSSSFYPVYVGKTEINERLLTGDISCTVNPKKETQKPQPLWSIIHAGGARGWVPWNYKLHAYLSNFKVRADETIFPELCSTLKDHYGKCAIIVNPKVSEDTQNGKTENSLYPTFPVKFLPMICCPKVAESYGHKMLRTFNYYSPINIAWSNLKWFIKINREKFTEEILCGQIRHKMIDFDELLEAALNNMTPDKWKDAVTNELESRSKQEYKPTH</sequence>
<dbReference type="EMBL" id="JABFDY010000005">
    <property type="protein sequence ID" value="KAF7707435.1"/>
    <property type="molecule type" value="Genomic_DNA"/>
</dbReference>
<accession>A0A8T0BKG5</accession>
<protein>
    <submittedName>
        <fullName evidence="1">Uncharacterized protein</fullName>
    </submittedName>
</protein>
<gene>
    <name evidence="1" type="ORF">HF521_018653</name>
</gene>
<proteinExistence type="predicted"/>